<dbReference type="PROSITE" id="PS51745">
    <property type="entry name" value="PB1"/>
    <property type="match status" value="1"/>
</dbReference>
<dbReference type="GO" id="GO:0042542">
    <property type="term" value="P:response to hydrogen peroxide"/>
    <property type="evidence" value="ECO:0007669"/>
    <property type="project" value="TreeGrafter"/>
</dbReference>
<sequence length="1358" mass="154604">MDPYRHRPSSAFNAPFWTTNSGAPVWNNNSSMTVGPRGPILLEDYHLVEKLANFDRERIPERVVHARGASAKGFFEVTHDITNLSCADFLRAPGVQTPVIVRFSTVIHERGSPETLRDPRGFAVKFYTREGNFDLVGNNFPVFFIRDGMKFPDMVHALKPNPKSHIQENWRILDFFSHHPESLNMFSFLFDDIGIPQDYRHMDGSGVNTYTLINKAGKAHYVKFHWRPTCGVKSLLEEDAIRVGGSNHSHATQDLYDSIAAGNYPEWKLFIQTIDPDHEDKYDFDPLDVTKTWPEDILPLQPVGRMVLNKNIDNFFAENEQLAFCPAIIVPGVYYSDDKLLQTRIFSYADTQRHRLGPNYLQLPANAPKCAHHNNHHEGFMNFMHRDEEVNYFPSRFDPSRHAERYPHPPAVCSGKRERCIIEKENNFKEPGERYRSWTPDRQERFVRRWVDALSDTRVTHEIRSIWISYWSQADRSLGQKLASHLNDSRKGACERYHWEKDLLSARSLLTGSFPSLPRLFPILQTVLLPAHFSNTTEISIHLGISCNLSNFMFVLPKHGLEFLLLADIAMDFDYMDGLLLDDCWLETADGTVFLHPNLSSFDANLDPLIGWPATEMNSVFNTNLITRSDQEEPRNMLSNEASPGRERVDVGQEGCSDQSENNALEGSELCRRLGMGAGEHMGSAPSVMERLIMAVGYIKDIVRDKDVLVQVWVPVSRGGRSVLITNQLPFSQNSSCTRLAKYRDVSVNYEFTADEDSKKALGLPGRVFLRKVPEWTPDVRFFRSDEYPRVDHAHEHDVRGTIALPVFEQGSKSCLGVIEVVMVTQQIKYGSEHEILCKALQAVKLRSTDVISPPNQKVFNRFNEAVLLEIRDTLRTACETHGLPLAQAWASCIQQSKEGCRHSDENYSCCVSTVDRACFVADTRIQDFHEACSEHHLLKGEGIVGMAFKSNEPCFSSDITSFRNTEYPLSHHAKLFGLHAAVALRLRCIFISKTDFVLEFFLPVHCRDPEEQRILLTSLSTVIQYSCRNLRLVTDKECREENMEQLHPTNSLLASSVQNIQQCSGSVSLLQELNYDLNGVVEDSEECPTVGNGIFADISMGRTGEKRRTKVEKSITLEVLRQYFAGSLKDAAKSIGVCPTTLKRICRQHGIKRWPSRKIKKVGHSLQKLRLVIDSVNSASGAFQTSSLYSNLQELASPYVRKMGDGLKTSSDLGDAASKTAPSSLSQSSNSSQCFSFCKHPATGCVMQTAKESDQMRVKVSYGEERIRFRVQKWWRYEELVKEVGRRFNIRDISKYDLKYLDDECEWVLLTSDAYLQDCFHMYKSSPLQTIKLLLLPSPRHKREEPQTPSFPTFYML</sequence>
<comment type="subcellular location">
    <subcellularLocation>
        <location evidence="3">Peroxisome</location>
    </subcellularLocation>
</comment>
<evidence type="ECO:0000256" key="12">
    <source>
        <dbReference type="ARBA" id="ARBA00023015"/>
    </source>
</evidence>
<keyword evidence="17" id="KW-0376">Hydrogen peroxide</keyword>
<keyword evidence="15" id="KW-0804">Transcription</keyword>
<dbReference type="GO" id="GO:0046872">
    <property type="term" value="F:metal ion binding"/>
    <property type="evidence" value="ECO:0007669"/>
    <property type="project" value="UniProtKB-KW"/>
</dbReference>
<dbReference type="GO" id="GO:0042744">
    <property type="term" value="P:hydrogen peroxide catabolic process"/>
    <property type="evidence" value="ECO:0007669"/>
    <property type="project" value="UniProtKB-KW"/>
</dbReference>
<comment type="function">
    <text evidence="2">Occurs in almost all aerobically respiring organisms and serves to protect cells from the toxic effects of hydrogen peroxide.</text>
</comment>
<evidence type="ECO:0000259" key="20">
    <source>
        <dbReference type="PROSITE" id="PS51519"/>
    </source>
</evidence>
<keyword evidence="23" id="KW-1185">Reference proteome</keyword>
<feature type="region of interest" description="Disordered" evidence="19">
    <location>
        <begin position="631"/>
        <end position="662"/>
    </location>
</feature>
<dbReference type="PANTHER" id="PTHR11465">
    <property type="entry name" value="CATALASE"/>
    <property type="match status" value="1"/>
</dbReference>
<dbReference type="Pfam" id="PF00199">
    <property type="entry name" value="Catalase"/>
    <property type="match status" value="1"/>
</dbReference>
<dbReference type="PROSITE" id="PS51519">
    <property type="entry name" value="RWP_RK"/>
    <property type="match status" value="1"/>
</dbReference>
<dbReference type="InterPro" id="IPR002226">
    <property type="entry name" value="Catalase_haem_BS"/>
</dbReference>
<evidence type="ECO:0000256" key="16">
    <source>
        <dbReference type="ARBA" id="ARBA00023242"/>
    </source>
</evidence>
<dbReference type="EC" id="1.11.1.6" evidence="6"/>
<keyword evidence="11" id="KW-0408">Iron</keyword>
<evidence type="ECO:0000256" key="8">
    <source>
        <dbReference type="ARBA" id="ARBA00022617"/>
    </source>
</evidence>
<comment type="subunit">
    <text evidence="5">Homodimers and heterodimers.</text>
</comment>
<dbReference type="PANTHER" id="PTHR11465:SF23">
    <property type="entry name" value="CATALASE-2"/>
    <property type="match status" value="1"/>
</dbReference>
<dbReference type="InterPro" id="IPR011614">
    <property type="entry name" value="Catalase_core"/>
</dbReference>
<keyword evidence="9" id="KW-0479">Metal-binding</keyword>
<evidence type="ECO:0000256" key="4">
    <source>
        <dbReference type="ARBA" id="ARBA00005329"/>
    </source>
</evidence>
<gene>
    <name evidence="22" type="primary">CAT1-8</name>
    <name evidence="22" type="ORF">SDJN03_01974</name>
</gene>
<evidence type="ECO:0000256" key="19">
    <source>
        <dbReference type="SAM" id="MobiDB-lite"/>
    </source>
</evidence>
<feature type="non-terminal residue" evidence="22">
    <location>
        <position position="1"/>
    </location>
</feature>
<reference evidence="22 23" key="1">
    <citation type="journal article" date="2021" name="Hortic Res">
        <title>The domestication of Cucurbita argyrosperma as revealed by the genome of its wild relative.</title>
        <authorList>
            <person name="Barrera-Redondo J."/>
            <person name="Sanchez-de la Vega G."/>
            <person name="Aguirre-Liguori J.A."/>
            <person name="Castellanos-Morales G."/>
            <person name="Gutierrez-Guerrero Y.T."/>
            <person name="Aguirre-Dugua X."/>
            <person name="Aguirre-Planter E."/>
            <person name="Tenaillon M.I."/>
            <person name="Lira-Saade R."/>
            <person name="Eguiarte L.E."/>
        </authorList>
    </citation>
    <scope>NUCLEOTIDE SEQUENCE [LARGE SCALE GENOMIC DNA]</scope>
    <source>
        <strain evidence="22">JBR-2021</strain>
    </source>
</reference>
<dbReference type="CDD" id="cd06407">
    <property type="entry name" value="PB1_NLP"/>
    <property type="match status" value="1"/>
</dbReference>
<dbReference type="InterPro" id="IPR003035">
    <property type="entry name" value="RWP-RK_dom"/>
</dbReference>
<evidence type="ECO:0000313" key="22">
    <source>
        <dbReference type="EMBL" id="KAG6608632.1"/>
    </source>
</evidence>
<dbReference type="GO" id="GO:0020037">
    <property type="term" value="F:heme binding"/>
    <property type="evidence" value="ECO:0007669"/>
    <property type="project" value="InterPro"/>
</dbReference>
<dbReference type="InterPro" id="IPR034891">
    <property type="entry name" value="PB1_NLP"/>
</dbReference>
<keyword evidence="7" id="KW-0575">Peroxidase</keyword>
<evidence type="ECO:0000256" key="10">
    <source>
        <dbReference type="ARBA" id="ARBA00023002"/>
    </source>
</evidence>
<keyword evidence="8" id="KW-0349">Heme</keyword>
<evidence type="ECO:0000256" key="9">
    <source>
        <dbReference type="ARBA" id="ARBA00022723"/>
    </source>
</evidence>
<evidence type="ECO:0000256" key="3">
    <source>
        <dbReference type="ARBA" id="ARBA00004275"/>
    </source>
</evidence>
<dbReference type="GO" id="GO:0005777">
    <property type="term" value="C:peroxisome"/>
    <property type="evidence" value="ECO:0007669"/>
    <property type="project" value="UniProtKB-SubCell"/>
</dbReference>
<dbReference type="PROSITE" id="PS00438">
    <property type="entry name" value="CATALASE_2"/>
    <property type="match status" value="1"/>
</dbReference>
<keyword evidence="13" id="KW-0238">DNA-binding</keyword>
<comment type="similarity">
    <text evidence="4">Belongs to the catalase family.</text>
</comment>
<evidence type="ECO:0000256" key="6">
    <source>
        <dbReference type="ARBA" id="ARBA00012314"/>
    </source>
</evidence>
<keyword evidence="12" id="KW-0805">Transcription regulation</keyword>
<dbReference type="InterPro" id="IPR024708">
    <property type="entry name" value="Catalase_AS"/>
</dbReference>
<dbReference type="Proteomes" id="UP000685013">
    <property type="component" value="Chromosome 1"/>
</dbReference>
<feature type="domain" description="PB1" evidence="21">
    <location>
        <begin position="1256"/>
        <end position="1339"/>
    </location>
</feature>
<evidence type="ECO:0000256" key="17">
    <source>
        <dbReference type="ARBA" id="ARBA00023324"/>
    </source>
</evidence>
<proteinExistence type="inferred from homology"/>
<dbReference type="Pfam" id="PF02042">
    <property type="entry name" value="RWP-RK"/>
    <property type="match status" value="1"/>
</dbReference>
<evidence type="ECO:0000256" key="18">
    <source>
        <dbReference type="ARBA" id="ARBA00049254"/>
    </source>
</evidence>
<comment type="catalytic activity">
    <reaction evidence="18">
        <text>2 H2O2 = O2 + 2 H2O</text>
        <dbReference type="Rhea" id="RHEA:20309"/>
        <dbReference type="ChEBI" id="CHEBI:15377"/>
        <dbReference type="ChEBI" id="CHEBI:15379"/>
        <dbReference type="ChEBI" id="CHEBI:16240"/>
        <dbReference type="EC" id="1.11.1.6"/>
    </reaction>
</comment>
<comment type="caution">
    <text evidence="22">The sequence shown here is derived from an EMBL/GenBank/DDBJ whole genome shotgun (WGS) entry which is preliminary data.</text>
</comment>
<keyword evidence="10" id="KW-0560">Oxidoreductase</keyword>
<evidence type="ECO:0000256" key="2">
    <source>
        <dbReference type="ARBA" id="ARBA00003918"/>
    </source>
</evidence>
<evidence type="ECO:0000256" key="14">
    <source>
        <dbReference type="ARBA" id="ARBA00023140"/>
    </source>
</evidence>
<dbReference type="InterPro" id="IPR055081">
    <property type="entry name" value="NLP1-9_GAF"/>
</dbReference>
<dbReference type="InterPro" id="IPR018028">
    <property type="entry name" value="Catalase"/>
</dbReference>
<feature type="domain" description="RWP-RK" evidence="20">
    <location>
        <begin position="1102"/>
        <end position="1183"/>
    </location>
</feature>
<dbReference type="PROSITE" id="PS51402">
    <property type="entry name" value="CATALASE_3"/>
    <property type="match status" value="1"/>
</dbReference>
<evidence type="ECO:0000256" key="11">
    <source>
        <dbReference type="ARBA" id="ARBA00023004"/>
    </source>
</evidence>
<evidence type="ECO:0000256" key="13">
    <source>
        <dbReference type="ARBA" id="ARBA00023125"/>
    </source>
</evidence>
<accession>A0AAV6P8G6</accession>
<dbReference type="SMART" id="SM01060">
    <property type="entry name" value="Catalase"/>
    <property type="match status" value="1"/>
</dbReference>
<dbReference type="CDD" id="cd08154">
    <property type="entry name" value="catalase_clade_1"/>
    <property type="match status" value="1"/>
</dbReference>
<keyword evidence="14" id="KW-0576">Peroxisome</keyword>
<dbReference type="EMBL" id="JAGKQH010000001">
    <property type="protein sequence ID" value="KAG6608632.1"/>
    <property type="molecule type" value="Genomic_DNA"/>
</dbReference>
<name>A0AAV6P8G6_9ROSI</name>
<evidence type="ECO:0000256" key="1">
    <source>
        <dbReference type="ARBA" id="ARBA00001971"/>
    </source>
</evidence>
<evidence type="ECO:0000259" key="21">
    <source>
        <dbReference type="PROSITE" id="PS51745"/>
    </source>
</evidence>
<dbReference type="InterPro" id="IPR000270">
    <property type="entry name" value="PB1_dom"/>
</dbReference>
<dbReference type="GO" id="GO:0005886">
    <property type="term" value="C:plasma membrane"/>
    <property type="evidence" value="ECO:0007669"/>
    <property type="project" value="TreeGrafter"/>
</dbReference>
<dbReference type="InterPro" id="IPR053793">
    <property type="entry name" value="PB1-like"/>
</dbReference>
<evidence type="ECO:0000256" key="7">
    <source>
        <dbReference type="ARBA" id="ARBA00022559"/>
    </source>
</evidence>
<evidence type="ECO:0000256" key="15">
    <source>
        <dbReference type="ARBA" id="ARBA00023163"/>
    </source>
</evidence>
<dbReference type="PROSITE" id="PS00437">
    <property type="entry name" value="CATALASE_1"/>
    <property type="match status" value="1"/>
</dbReference>
<protein>
    <recommendedName>
        <fullName evidence="6">catalase</fullName>
        <ecNumber evidence="6">1.11.1.6</ecNumber>
    </recommendedName>
</protein>
<evidence type="ECO:0000256" key="5">
    <source>
        <dbReference type="ARBA" id="ARBA00011726"/>
    </source>
</evidence>
<dbReference type="Pfam" id="PF22922">
    <property type="entry name" value="GAF_NLP"/>
    <property type="match status" value="2"/>
</dbReference>
<dbReference type="Pfam" id="PF00564">
    <property type="entry name" value="PB1"/>
    <property type="match status" value="1"/>
</dbReference>
<dbReference type="FunFam" id="2.40.180.10:FF:000002">
    <property type="entry name" value="Catalase"/>
    <property type="match status" value="1"/>
</dbReference>
<comment type="cofactor">
    <cofactor evidence="1">
        <name>heme</name>
        <dbReference type="ChEBI" id="CHEBI:30413"/>
    </cofactor>
</comment>
<organism evidence="22 23">
    <name type="scientific">Cucurbita argyrosperma subsp. sororia</name>
    <dbReference type="NCBI Taxonomy" id="37648"/>
    <lineage>
        <taxon>Eukaryota</taxon>
        <taxon>Viridiplantae</taxon>
        <taxon>Streptophyta</taxon>
        <taxon>Embryophyta</taxon>
        <taxon>Tracheophyta</taxon>
        <taxon>Spermatophyta</taxon>
        <taxon>Magnoliopsida</taxon>
        <taxon>eudicotyledons</taxon>
        <taxon>Gunneridae</taxon>
        <taxon>Pentapetalae</taxon>
        <taxon>rosids</taxon>
        <taxon>fabids</taxon>
        <taxon>Cucurbitales</taxon>
        <taxon>Cucurbitaceae</taxon>
        <taxon>Cucurbiteae</taxon>
        <taxon>Cucurbita</taxon>
    </lineage>
</organism>
<dbReference type="InterPro" id="IPR010582">
    <property type="entry name" value="Catalase_immune_responsive"/>
</dbReference>
<dbReference type="GO" id="GO:0004096">
    <property type="term" value="F:catalase activity"/>
    <property type="evidence" value="ECO:0007669"/>
    <property type="project" value="UniProtKB-EC"/>
</dbReference>
<keyword evidence="16" id="KW-0539">Nucleus</keyword>
<dbReference type="SMART" id="SM00666">
    <property type="entry name" value="PB1"/>
    <property type="match status" value="1"/>
</dbReference>
<evidence type="ECO:0000313" key="23">
    <source>
        <dbReference type="Proteomes" id="UP000685013"/>
    </source>
</evidence>
<feature type="region of interest" description="Disordered" evidence="19">
    <location>
        <begin position="1212"/>
        <end position="1231"/>
    </location>
</feature>
<dbReference type="GO" id="GO:0003677">
    <property type="term" value="F:DNA binding"/>
    <property type="evidence" value="ECO:0007669"/>
    <property type="project" value="UniProtKB-KW"/>
</dbReference>
<dbReference type="Pfam" id="PF06628">
    <property type="entry name" value="Catalase-rel"/>
    <property type="match status" value="1"/>
</dbReference>